<gene>
    <name evidence="2" type="ORF">SLS55_008198</name>
</gene>
<comment type="caution">
    <text evidence="2">The sequence shown here is derived from an EMBL/GenBank/DDBJ whole genome shotgun (WGS) entry which is preliminary data.</text>
</comment>
<dbReference type="SFLD" id="SFLDG01129">
    <property type="entry name" value="C1.5:_HAD__Beta-PGM__Phosphata"/>
    <property type="match status" value="1"/>
</dbReference>
<reference evidence="2 3" key="1">
    <citation type="submission" date="2024-02" db="EMBL/GenBank/DDBJ databases">
        <title>De novo assembly and annotation of 12 fungi associated with fruit tree decline syndrome in Ontario, Canada.</title>
        <authorList>
            <person name="Sulman M."/>
            <person name="Ellouze W."/>
            <person name="Ilyukhin E."/>
        </authorList>
    </citation>
    <scope>NUCLEOTIDE SEQUENCE [LARGE SCALE GENOMIC DNA]</scope>
    <source>
        <strain evidence="2 3">FDS-637</strain>
    </source>
</reference>
<dbReference type="EMBL" id="JAJVCZ030000008">
    <property type="protein sequence ID" value="KAL0257387.1"/>
    <property type="molecule type" value="Genomic_DNA"/>
</dbReference>
<dbReference type="RefSeq" id="XP_066630416.1">
    <property type="nucleotide sequence ID" value="XM_066779612.1"/>
</dbReference>
<dbReference type="Gene3D" id="3.40.50.1000">
    <property type="entry name" value="HAD superfamily/HAD-like"/>
    <property type="match status" value="1"/>
</dbReference>
<evidence type="ECO:0000313" key="3">
    <source>
        <dbReference type="Proteomes" id="UP001430584"/>
    </source>
</evidence>
<dbReference type="InterPro" id="IPR036412">
    <property type="entry name" value="HAD-like_sf"/>
</dbReference>
<dbReference type="SFLD" id="SFLDS00003">
    <property type="entry name" value="Haloacid_Dehalogenase"/>
    <property type="match status" value="1"/>
</dbReference>
<dbReference type="InterPro" id="IPR051540">
    <property type="entry name" value="S-2-haloacid_dehalogenase"/>
</dbReference>
<dbReference type="NCBIfam" id="TIGR01428">
    <property type="entry name" value="HAD_type_II"/>
    <property type="match status" value="1"/>
</dbReference>
<dbReference type="Pfam" id="PF00702">
    <property type="entry name" value="Hydrolase"/>
    <property type="match status" value="1"/>
</dbReference>
<dbReference type="InterPro" id="IPR006439">
    <property type="entry name" value="HAD-SF_hydro_IA"/>
</dbReference>
<dbReference type="Gene3D" id="1.10.150.750">
    <property type="match status" value="1"/>
</dbReference>
<organism evidence="2 3">
    <name type="scientific">Diplodia seriata</name>
    <dbReference type="NCBI Taxonomy" id="420778"/>
    <lineage>
        <taxon>Eukaryota</taxon>
        <taxon>Fungi</taxon>
        <taxon>Dikarya</taxon>
        <taxon>Ascomycota</taxon>
        <taxon>Pezizomycotina</taxon>
        <taxon>Dothideomycetes</taxon>
        <taxon>Dothideomycetes incertae sedis</taxon>
        <taxon>Botryosphaeriales</taxon>
        <taxon>Botryosphaeriaceae</taxon>
        <taxon>Diplodia</taxon>
    </lineage>
</organism>
<dbReference type="SUPFAM" id="SSF56784">
    <property type="entry name" value="HAD-like"/>
    <property type="match status" value="1"/>
</dbReference>
<protein>
    <recommendedName>
        <fullName evidence="4">Haloacid dehalogenase</fullName>
    </recommendedName>
</protein>
<keyword evidence="1" id="KW-0378">Hydrolase</keyword>
<sequence length="240" mass="27187">MRRETLHRLHAMATSKTRTIEFEPKYITFDCYGTLTDFNMSRMAREVYSDRLSGAELDRFVSLFAGYRVDEVLGPYKPYRDVILNSLSRTCARTKVAYDATEAERFYAAIPSWGPHADVPGGLARLATKYKLVILSNAADDQIGRNVEKLGAPFHRVFTAQQARSYKPRMQGFEYMFEQLGCGPEDVLHVSSSLRYDLMTAESMGIGCKVFVKRGHEPSTPEYNYYEVDGIGQLADMLGL</sequence>
<evidence type="ECO:0008006" key="4">
    <source>
        <dbReference type="Google" id="ProtNLM"/>
    </source>
</evidence>
<evidence type="ECO:0000313" key="2">
    <source>
        <dbReference type="EMBL" id="KAL0257387.1"/>
    </source>
</evidence>
<dbReference type="PANTHER" id="PTHR43316:SF9">
    <property type="entry name" value="ACID DEHALOGENASE, PUTATIVE (AFU_ORTHOLOGUE AFUA_6G14460)-RELATED"/>
    <property type="match status" value="1"/>
</dbReference>
<dbReference type="NCBIfam" id="TIGR01549">
    <property type="entry name" value="HAD-SF-IA-v1"/>
    <property type="match status" value="1"/>
</dbReference>
<proteinExistence type="predicted"/>
<keyword evidence="3" id="KW-1185">Reference proteome</keyword>
<dbReference type="InterPro" id="IPR023214">
    <property type="entry name" value="HAD_sf"/>
</dbReference>
<dbReference type="GeneID" id="92012283"/>
<dbReference type="NCBIfam" id="TIGR01493">
    <property type="entry name" value="HAD-SF-IA-v2"/>
    <property type="match status" value="1"/>
</dbReference>
<dbReference type="Proteomes" id="UP001430584">
    <property type="component" value="Unassembled WGS sequence"/>
</dbReference>
<evidence type="ECO:0000256" key="1">
    <source>
        <dbReference type="ARBA" id="ARBA00022801"/>
    </source>
</evidence>
<name>A0ABR3C9U3_9PEZI</name>
<accession>A0ABR3C9U3</accession>
<dbReference type="InterPro" id="IPR006328">
    <property type="entry name" value="2-HAD"/>
</dbReference>
<dbReference type="PANTHER" id="PTHR43316">
    <property type="entry name" value="HYDROLASE, HALOACID DELAHOGENASE-RELATED"/>
    <property type="match status" value="1"/>
</dbReference>